<evidence type="ECO:0000256" key="5">
    <source>
        <dbReference type="SAM" id="MobiDB-lite"/>
    </source>
</evidence>
<dbReference type="PANTHER" id="PTHR28529">
    <property type="entry name" value="DNA REPAIR PROTEIN SWI5 HOMOLOG"/>
    <property type="match status" value="1"/>
</dbReference>
<dbReference type="GO" id="GO:0034974">
    <property type="term" value="C:Swi5-Swi2 complex"/>
    <property type="evidence" value="ECO:0007669"/>
    <property type="project" value="TreeGrafter"/>
</dbReference>
<dbReference type="GO" id="GO:0010772">
    <property type="term" value="P:meiotic DNA recombinase assembly involved in reciprocal meiotic recombination"/>
    <property type="evidence" value="ECO:0007669"/>
    <property type="project" value="TreeGrafter"/>
</dbReference>
<organism evidence="6 7">
    <name type="scientific">Dothistroma septosporum (strain NZE10 / CBS 128990)</name>
    <name type="common">Red band needle blight fungus</name>
    <name type="synonym">Mycosphaerella pini</name>
    <dbReference type="NCBI Taxonomy" id="675120"/>
    <lineage>
        <taxon>Eukaryota</taxon>
        <taxon>Fungi</taxon>
        <taxon>Dikarya</taxon>
        <taxon>Ascomycota</taxon>
        <taxon>Pezizomycotina</taxon>
        <taxon>Dothideomycetes</taxon>
        <taxon>Dothideomycetidae</taxon>
        <taxon>Mycosphaerellales</taxon>
        <taxon>Mycosphaerellaceae</taxon>
        <taxon>Dothistroma</taxon>
    </lineage>
</organism>
<keyword evidence="4" id="KW-0175">Coiled coil</keyword>
<feature type="compositionally biased region" description="Polar residues" evidence="5">
    <location>
        <begin position="1"/>
        <end position="14"/>
    </location>
</feature>
<dbReference type="Pfam" id="PF07061">
    <property type="entry name" value="Swi5"/>
    <property type="match status" value="1"/>
</dbReference>
<evidence type="ECO:0000256" key="4">
    <source>
        <dbReference type="SAM" id="Coils"/>
    </source>
</evidence>
<evidence type="ECO:0000256" key="1">
    <source>
        <dbReference type="ARBA" id="ARBA00008060"/>
    </source>
</evidence>
<evidence type="ECO:0000313" key="6">
    <source>
        <dbReference type="EMBL" id="EME43146.1"/>
    </source>
</evidence>
<keyword evidence="7" id="KW-1185">Reference proteome</keyword>
<keyword evidence="3" id="KW-0234">DNA repair</keyword>
<keyword evidence="2" id="KW-0227">DNA damage</keyword>
<protein>
    <recommendedName>
        <fullName evidence="8">Swi5-domain-containing protein</fullName>
    </recommendedName>
</protein>
<dbReference type="eggNOG" id="ENOG502SBQH">
    <property type="taxonomic scope" value="Eukaryota"/>
</dbReference>
<evidence type="ECO:0000256" key="2">
    <source>
        <dbReference type="ARBA" id="ARBA00022763"/>
    </source>
</evidence>
<feature type="coiled-coil region" evidence="4">
    <location>
        <begin position="61"/>
        <end position="88"/>
    </location>
</feature>
<feature type="compositionally biased region" description="Polar residues" evidence="5">
    <location>
        <begin position="40"/>
        <end position="58"/>
    </location>
</feature>
<dbReference type="EMBL" id="KB446540">
    <property type="protein sequence ID" value="EME43146.1"/>
    <property type="molecule type" value="Genomic_DNA"/>
</dbReference>
<gene>
    <name evidence="6" type="ORF">DOTSEDRAFT_132200</name>
</gene>
<dbReference type="AlphaFoldDB" id="M2YMB8"/>
<dbReference type="Gene3D" id="1.20.5.170">
    <property type="match status" value="1"/>
</dbReference>
<evidence type="ECO:0000313" key="7">
    <source>
        <dbReference type="Proteomes" id="UP000016933"/>
    </source>
</evidence>
<evidence type="ECO:0000256" key="3">
    <source>
        <dbReference type="ARBA" id="ARBA00023204"/>
    </source>
</evidence>
<dbReference type="Proteomes" id="UP000016933">
    <property type="component" value="Unassembled WGS sequence"/>
</dbReference>
<dbReference type="HOGENOM" id="CLU_126161_0_0_1"/>
<sequence length="163" mass="18143">MSSQELPHQQQAQETDTEPPSFDFPLPSSPSQRKSDEVNKATTSHSDNTTTQDPQISNPRRLALSAKRNNLEAKLADLQSQRQALIAEAKLPSGLEMPEDWSDEQRSKQAMVDANATIKEHIALLHTYNEIKDIGMGLMGLLAEKRQARVATVMEEFGMGEKD</sequence>
<feature type="region of interest" description="Disordered" evidence="5">
    <location>
        <begin position="1"/>
        <end position="61"/>
    </location>
</feature>
<dbReference type="PANTHER" id="PTHR28529:SF2">
    <property type="entry name" value="DNA REPAIR PROTEIN SWI5 HOMOLOG"/>
    <property type="match status" value="1"/>
</dbReference>
<dbReference type="GO" id="GO:0032798">
    <property type="term" value="C:Swi5-Sfr1 complex"/>
    <property type="evidence" value="ECO:0007669"/>
    <property type="project" value="TreeGrafter"/>
</dbReference>
<dbReference type="GO" id="GO:0000709">
    <property type="term" value="P:meiotic joint molecule formation"/>
    <property type="evidence" value="ECO:0007669"/>
    <property type="project" value="TreeGrafter"/>
</dbReference>
<evidence type="ECO:0008006" key="8">
    <source>
        <dbReference type="Google" id="ProtNLM"/>
    </source>
</evidence>
<feature type="compositionally biased region" description="Low complexity" evidence="5">
    <location>
        <begin position="19"/>
        <end position="31"/>
    </location>
</feature>
<reference evidence="7" key="1">
    <citation type="journal article" date="2012" name="PLoS Genet.">
        <title>The genomes of the fungal plant pathogens Cladosporium fulvum and Dothistroma septosporum reveal adaptation to different hosts and lifestyles but also signatures of common ancestry.</title>
        <authorList>
            <person name="de Wit P.J.G.M."/>
            <person name="van der Burgt A."/>
            <person name="Oekmen B."/>
            <person name="Stergiopoulos I."/>
            <person name="Abd-Elsalam K.A."/>
            <person name="Aerts A.L."/>
            <person name="Bahkali A.H."/>
            <person name="Beenen H.G."/>
            <person name="Chettri P."/>
            <person name="Cox M.P."/>
            <person name="Datema E."/>
            <person name="de Vries R.P."/>
            <person name="Dhillon B."/>
            <person name="Ganley A.R."/>
            <person name="Griffiths S.A."/>
            <person name="Guo Y."/>
            <person name="Hamelin R.C."/>
            <person name="Henrissat B."/>
            <person name="Kabir M.S."/>
            <person name="Jashni M.K."/>
            <person name="Kema G."/>
            <person name="Klaubauf S."/>
            <person name="Lapidus A."/>
            <person name="Levasseur A."/>
            <person name="Lindquist E."/>
            <person name="Mehrabi R."/>
            <person name="Ohm R.A."/>
            <person name="Owen T.J."/>
            <person name="Salamov A."/>
            <person name="Schwelm A."/>
            <person name="Schijlen E."/>
            <person name="Sun H."/>
            <person name="van den Burg H.A."/>
            <person name="van Ham R.C.H.J."/>
            <person name="Zhang S."/>
            <person name="Goodwin S.B."/>
            <person name="Grigoriev I.V."/>
            <person name="Collemare J."/>
            <person name="Bradshaw R.E."/>
        </authorList>
    </citation>
    <scope>NUCLEOTIDE SEQUENCE [LARGE SCALE GENOMIC DNA]</scope>
    <source>
        <strain evidence="7">NZE10 / CBS 128990</strain>
    </source>
</reference>
<reference evidence="6 7" key="2">
    <citation type="journal article" date="2012" name="PLoS Pathog.">
        <title>Diverse lifestyles and strategies of plant pathogenesis encoded in the genomes of eighteen Dothideomycetes fungi.</title>
        <authorList>
            <person name="Ohm R.A."/>
            <person name="Feau N."/>
            <person name="Henrissat B."/>
            <person name="Schoch C.L."/>
            <person name="Horwitz B.A."/>
            <person name="Barry K.W."/>
            <person name="Condon B.J."/>
            <person name="Copeland A.C."/>
            <person name="Dhillon B."/>
            <person name="Glaser F."/>
            <person name="Hesse C.N."/>
            <person name="Kosti I."/>
            <person name="LaButti K."/>
            <person name="Lindquist E.A."/>
            <person name="Lucas S."/>
            <person name="Salamov A.A."/>
            <person name="Bradshaw R.E."/>
            <person name="Ciuffetti L."/>
            <person name="Hamelin R.C."/>
            <person name="Kema G.H.J."/>
            <person name="Lawrence C."/>
            <person name="Scott J.A."/>
            <person name="Spatafora J.W."/>
            <person name="Turgeon B.G."/>
            <person name="de Wit P.J.G.M."/>
            <person name="Zhong S."/>
            <person name="Goodwin S.B."/>
            <person name="Grigoriev I.V."/>
        </authorList>
    </citation>
    <scope>NUCLEOTIDE SEQUENCE [LARGE SCALE GENOMIC DNA]</scope>
    <source>
        <strain evidence="7">NZE10 / CBS 128990</strain>
    </source>
</reference>
<dbReference type="InterPro" id="IPR010760">
    <property type="entry name" value="DNA-repair_Swi5"/>
</dbReference>
<accession>M2YMB8</accession>
<dbReference type="OrthoDB" id="255837at2759"/>
<comment type="similarity">
    <text evidence="1">Belongs to the SWI5/SAE3 family.</text>
</comment>
<name>M2YMB8_DOTSN</name>
<dbReference type="STRING" id="675120.M2YMB8"/>
<proteinExistence type="inferred from homology"/>